<comment type="subcellular location">
    <subcellularLocation>
        <location evidence="8">Cell membrane</location>
        <topology evidence="8">Single-pass membrane protein</topology>
    </subcellularLocation>
    <subcellularLocation>
        <location evidence="1">Membrane</location>
    </subcellularLocation>
</comment>
<dbReference type="InterPro" id="IPR005807">
    <property type="entry name" value="SecE_bac"/>
</dbReference>
<feature type="transmembrane region" description="Helical" evidence="8">
    <location>
        <begin position="28"/>
        <end position="51"/>
    </location>
</feature>
<comment type="caution">
    <text evidence="9">The sequence shown here is derived from an EMBL/GenBank/DDBJ whole genome shotgun (WGS) entry which is preliminary data.</text>
</comment>
<gene>
    <name evidence="8 9" type="primary">secE</name>
    <name evidence="9" type="ORF">LSI01_16780</name>
</gene>
<organism evidence="9 10">
    <name type="scientific">Furfurilactobacillus siliginis</name>
    <dbReference type="NCBI Taxonomy" id="348151"/>
    <lineage>
        <taxon>Bacteria</taxon>
        <taxon>Bacillati</taxon>
        <taxon>Bacillota</taxon>
        <taxon>Bacilli</taxon>
        <taxon>Lactobacillales</taxon>
        <taxon>Lactobacillaceae</taxon>
        <taxon>Furfurilactobacillus</taxon>
    </lineage>
</organism>
<keyword evidence="2 8" id="KW-0813">Transport</keyword>
<comment type="subunit">
    <text evidence="8">Component of the Sec protein translocase complex. Heterotrimer consisting of SecY, SecE and SecG subunits. The heterotrimers can form oligomers, although 1 heterotrimer is thought to be able to translocate proteins. Interacts with the ribosome. Interacts with SecDF, and other proteins may be involved. Interacts with SecA.</text>
</comment>
<evidence type="ECO:0000256" key="6">
    <source>
        <dbReference type="ARBA" id="ARBA00023010"/>
    </source>
</evidence>
<keyword evidence="5 8" id="KW-1133">Transmembrane helix</keyword>
<keyword evidence="8" id="KW-1003">Cell membrane</keyword>
<evidence type="ECO:0000256" key="7">
    <source>
        <dbReference type="ARBA" id="ARBA00023136"/>
    </source>
</evidence>
<dbReference type="InterPro" id="IPR038379">
    <property type="entry name" value="SecE_sf"/>
</dbReference>
<evidence type="ECO:0000256" key="4">
    <source>
        <dbReference type="ARBA" id="ARBA00022927"/>
    </source>
</evidence>
<keyword evidence="4 8" id="KW-0653">Protein transport</keyword>
<name>A0A510VQZ1_9LACO</name>
<evidence type="ECO:0000256" key="1">
    <source>
        <dbReference type="ARBA" id="ARBA00004370"/>
    </source>
</evidence>
<evidence type="ECO:0000313" key="10">
    <source>
        <dbReference type="Proteomes" id="UP000321429"/>
    </source>
</evidence>
<dbReference type="NCBIfam" id="TIGR00964">
    <property type="entry name" value="secE_bact"/>
    <property type="match status" value="1"/>
</dbReference>
<dbReference type="GO" id="GO:0009306">
    <property type="term" value="P:protein secretion"/>
    <property type="evidence" value="ECO:0007669"/>
    <property type="project" value="UniProtKB-UniRule"/>
</dbReference>
<evidence type="ECO:0000256" key="8">
    <source>
        <dbReference type="HAMAP-Rule" id="MF_00422"/>
    </source>
</evidence>
<keyword evidence="7 8" id="KW-0472">Membrane</keyword>
<dbReference type="GO" id="GO:0065002">
    <property type="term" value="P:intracellular protein transmembrane transport"/>
    <property type="evidence" value="ECO:0007669"/>
    <property type="project" value="UniProtKB-UniRule"/>
</dbReference>
<keyword evidence="6 8" id="KW-0811">Translocation</keyword>
<protein>
    <recommendedName>
        <fullName evidence="8">Protein translocase subunit SecE</fullName>
    </recommendedName>
</protein>
<comment type="similarity">
    <text evidence="8">Belongs to the SecE/SEC61-gamma family.</text>
</comment>
<comment type="function">
    <text evidence="8">Essential subunit of the Sec protein translocation channel SecYEG. Clamps together the 2 halves of SecY. May contact the channel plug during translocation.</text>
</comment>
<proteinExistence type="inferred from homology"/>
<dbReference type="InterPro" id="IPR001901">
    <property type="entry name" value="Translocase_SecE/Sec61-g"/>
</dbReference>
<dbReference type="HAMAP" id="MF_00422">
    <property type="entry name" value="SecE"/>
    <property type="match status" value="1"/>
</dbReference>
<dbReference type="AlphaFoldDB" id="A0A510VQZ1"/>
<dbReference type="Gene3D" id="1.20.5.1030">
    <property type="entry name" value="Preprotein translocase secy subunit"/>
    <property type="match status" value="1"/>
</dbReference>
<keyword evidence="3 8" id="KW-0812">Transmembrane</keyword>
<evidence type="ECO:0000313" key="9">
    <source>
        <dbReference type="EMBL" id="GEK29367.1"/>
    </source>
</evidence>
<dbReference type="GO" id="GO:0043952">
    <property type="term" value="P:protein transport by the Sec complex"/>
    <property type="evidence" value="ECO:0007669"/>
    <property type="project" value="UniProtKB-UniRule"/>
</dbReference>
<dbReference type="Pfam" id="PF00584">
    <property type="entry name" value="SecE"/>
    <property type="match status" value="1"/>
</dbReference>
<evidence type="ECO:0000256" key="5">
    <source>
        <dbReference type="ARBA" id="ARBA00022989"/>
    </source>
</evidence>
<sequence>MRFIKSVFSEMKLVRWPSAAENRRDSSIVIFVSVAFAAFFALIDWGVQALITWLA</sequence>
<dbReference type="GO" id="GO:0005886">
    <property type="term" value="C:plasma membrane"/>
    <property type="evidence" value="ECO:0007669"/>
    <property type="project" value="UniProtKB-SubCell"/>
</dbReference>
<evidence type="ECO:0000256" key="2">
    <source>
        <dbReference type="ARBA" id="ARBA00022448"/>
    </source>
</evidence>
<reference evidence="9 10" key="1">
    <citation type="submission" date="2019-07" db="EMBL/GenBank/DDBJ databases">
        <title>Whole genome shotgun sequence of Lactobacillus siliginis NBRC 101315.</title>
        <authorList>
            <person name="Hosoyama A."/>
            <person name="Uohara A."/>
            <person name="Ohji S."/>
            <person name="Ichikawa N."/>
        </authorList>
    </citation>
    <scope>NUCLEOTIDE SEQUENCE [LARGE SCALE GENOMIC DNA]</scope>
    <source>
        <strain evidence="9 10">NBRC 101315</strain>
    </source>
</reference>
<dbReference type="EMBL" id="BJUD01000049">
    <property type="protein sequence ID" value="GEK29367.1"/>
    <property type="molecule type" value="Genomic_DNA"/>
</dbReference>
<dbReference type="GO" id="GO:0006605">
    <property type="term" value="P:protein targeting"/>
    <property type="evidence" value="ECO:0007669"/>
    <property type="project" value="UniProtKB-UniRule"/>
</dbReference>
<evidence type="ECO:0000256" key="3">
    <source>
        <dbReference type="ARBA" id="ARBA00022692"/>
    </source>
</evidence>
<dbReference type="GO" id="GO:0008320">
    <property type="term" value="F:protein transmembrane transporter activity"/>
    <property type="evidence" value="ECO:0007669"/>
    <property type="project" value="UniProtKB-UniRule"/>
</dbReference>
<dbReference type="Proteomes" id="UP000321429">
    <property type="component" value="Unassembled WGS sequence"/>
</dbReference>
<accession>A0A510VQZ1</accession>
<dbReference type="RefSeq" id="WP_057811423.1">
    <property type="nucleotide sequence ID" value="NZ_BJUD01000049.1"/>
</dbReference>